<evidence type="ECO:0008006" key="3">
    <source>
        <dbReference type="Google" id="ProtNLM"/>
    </source>
</evidence>
<organism evidence="1 2">
    <name type="scientific">Chryseobacterium zhengzhouense</name>
    <dbReference type="NCBI Taxonomy" id="1636086"/>
    <lineage>
        <taxon>Bacteria</taxon>
        <taxon>Pseudomonadati</taxon>
        <taxon>Bacteroidota</taxon>
        <taxon>Flavobacteriia</taxon>
        <taxon>Flavobacteriales</taxon>
        <taxon>Weeksellaceae</taxon>
        <taxon>Chryseobacterium group</taxon>
        <taxon>Chryseobacterium</taxon>
    </lineage>
</organism>
<comment type="caution">
    <text evidence="1">The sequence shown here is derived from an EMBL/GenBank/DDBJ whole genome shotgun (WGS) entry which is preliminary data.</text>
</comment>
<dbReference type="EMBL" id="JBHTCR010000002">
    <property type="protein sequence ID" value="MFC7346287.1"/>
    <property type="molecule type" value="Genomic_DNA"/>
</dbReference>
<sequence length="145" mass="17303">MGLFNFFKKEPEKTFQSNIGIFKLVKGKSAKRIWLNNEDSILFSVRGNENSPDLNHINFLENYSVELEKIDDKITKKFIDLFKEAELDIDFNHWKERFKINTITTFVIESENKFWEISFEDLKSPFYHFNLTVENEKLTDFSIDS</sequence>
<evidence type="ECO:0000313" key="2">
    <source>
        <dbReference type="Proteomes" id="UP001596550"/>
    </source>
</evidence>
<gene>
    <name evidence="1" type="ORF">ACFQO9_06065</name>
</gene>
<reference evidence="2" key="1">
    <citation type="journal article" date="2019" name="Int. J. Syst. Evol. Microbiol.">
        <title>The Global Catalogue of Microorganisms (GCM) 10K type strain sequencing project: providing services to taxonomists for standard genome sequencing and annotation.</title>
        <authorList>
            <consortium name="The Broad Institute Genomics Platform"/>
            <consortium name="The Broad Institute Genome Sequencing Center for Infectious Disease"/>
            <person name="Wu L."/>
            <person name="Ma J."/>
        </authorList>
    </citation>
    <scope>NUCLEOTIDE SEQUENCE [LARGE SCALE GENOMIC DNA]</scope>
    <source>
        <strain evidence="2">CCUG 54781</strain>
    </source>
</reference>
<accession>A0ABW2LVR6</accession>
<dbReference type="Proteomes" id="UP001596550">
    <property type="component" value="Unassembled WGS sequence"/>
</dbReference>
<name>A0ABW2LVR6_9FLAO</name>
<proteinExistence type="predicted"/>
<dbReference type="RefSeq" id="WP_378175323.1">
    <property type="nucleotide sequence ID" value="NZ_JBHTCR010000002.1"/>
</dbReference>
<evidence type="ECO:0000313" key="1">
    <source>
        <dbReference type="EMBL" id="MFC7346287.1"/>
    </source>
</evidence>
<protein>
    <recommendedName>
        <fullName evidence="3">DUF4178 domain-containing protein</fullName>
    </recommendedName>
</protein>
<keyword evidence="2" id="KW-1185">Reference proteome</keyword>